<dbReference type="OrthoDB" id="10263272at2759"/>
<keyword evidence="12" id="KW-1185">Reference proteome</keyword>
<dbReference type="FunCoup" id="A0A077ZWV2">
    <property type="interactions" value="300"/>
</dbReference>
<dbReference type="InterPro" id="IPR056150">
    <property type="entry name" value="WD40_CDC20-Fz"/>
</dbReference>
<protein>
    <recommendedName>
        <fullName evidence="10">CDC20/Fizzy WD40 domain-containing protein</fullName>
    </recommendedName>
</protein>
<proteinExistence type="inferred from homology"/>
<dbReference type="CDD" id="cd00200">
    <property type="entry name" value="WD40"/>
    <property type="match status" value="1"/>
</dbReference>
<evidence type="ECO:0000256" key="9">
    <source>
        <dbReference type="SAM" id="MobiDB-lite"/>
    </source>
</evidence>
<evidence type="ECO:0000256" key="7">
    <source>
        <dbReference type="ARBA" id="ARBA00023306"/>
    </source>
</evidence>
<dbReference type="Gene3D" id="2.130.10.10">
    <property type="entry name" value="YVTN repeat-like/Quinoprotein amine dehydrogenase"/>
    <property type="match status" value="1"/>
</dbReference>
<feature type="repeat" description="WD" evidence="8">
    <location>
        <begin position="493"/>
        <end position="534"/>
    </location>
</feature>
<dbReference type="GO" id="GO:1905786">
    <property type="term" value="P:positive regulation of anaphase-promoting complex-dependent catabolic process"/>
    <property type="evidence" value="ECO:0007669"/>
    <property type="project" value="TreeGrafter"/>
</dbReference>
<dbReference type="PANTHER" id="PTHR19918:SF1">
    <property type="entry name" value="FIZZY-RELATED PROTEIN HOMOLOG"/>
    <property type="match status" value="1"/>
</dbReference>
<dbReference type="PROSITE" id="PS50082">
    <property type="entry name" value="WD_REPEATS_2"/>
    <property type="match status" value="3"/>
</dbReference>
<evidence type="ECO:0000256" key="4">
    <source>
        <dbReference type="ARBA" id="ARBA00022618"/>
    </source>
</evidence>
<evidence type="ECO:0000256" key="2">
    <source>
        <dbReference type="ARBA" id="ARBA00006445"/>
    </source>
</evidence>
<dbReference type="PROSITE" id="PS50294">
    <property type="entry name" value="WD_REPEATS_REGION"/>
    <property type="match status" value="2"/>
</dbReference>
<dbReference type="InterPro" id="IPR001680">
    <property type="entry name" value="WD40_rpt"/>
</dbReference>
<dbReference type="EMBL" id="CCKQ01002664">
    <property type="protein sequence ID" value="CDW73767.1"/>
    <property type="molecule type" value="Genomic_DNA"/>
</dbReference>
<dbReference type="SUPFAM" id="SSF50978">
    <property type="entry name" value="WD40 repeat-like"/>
    <property type="match status" value="1"/>
</dbReference>
<sequence length="689" mass="75615">MFLDNISDQNVFTSSNIKASVNHHNLGAIDSNDSFLRSPLTMKGSSMNAGHRVCFTDQKPMTPFKNTTNDRSNIHPLTYNTEKKTIASGKHYQNFSQLSQREDVQNENKEKMNIQVKNTKSTSSKNAQLKPSFQGDRFIPCRPSNNQYELQFQHEEQLLLTRQAQYLNSQNTDANGDNQANMSMNGSASAGNLAGNNGFGPDGQPLSSQSQQSQQIGSSMMMNGATNAGDQNMNIYSNLLQTQCLGDSFYSNEGGYQNLSHFGSGYGVNDLGISSNLPIGIYSSQAGNPVIGSGMIGATSLNHTISNMMAKSKKSIFKYTNKDKYQSENSAPYQVSPLLNIDTTEQTSPSVKNTRKIPKMPFKVLDAPQLQDDFYLNLVDWSSTNILAVGLGRAVYIWSACTSRVTKLCEVPHDDSITSVGWSQRGTHLAVGTNSGDTQIWDTTHCKLVRTLTGHLSRVGCVAWNNSIVSTGSRDRNILQRDLRAHNQVVSKLVGHKQEVCGLKWSFDDMQLASGGNDNKLMVWSLQGGESPLVKFSDHTAAVKAIGWSPHQNGLLASGGGTADRCIRFWNTHTLQPINYIDTGSQVCNLMFSKNVNEIVSTHGYSLNQIIMWKYPSMQKVATLTGHTYRVLYLSMSPDGQNIVTGAGDETLRFWSAFPSSNKGKSSLDCGSFGGSSMSQIFPSSMDIR</sequence>
<feature type="region of interest" description="Disordered" evidence="9">
    <location>
        <begin position="118"/>
        <end position="137"/>
    </location>
</feature>
<evidence type="ECO:0000259" key="10">
    <source>
        <dbReference type="Pfam" id="PF24807"/>
    </source>
</evidence>
<dbReference type="GO" id="GO:0005680">
    <property type="term" value="C:anaphase-promoting complex"/>
    <property type="evidence" value="ECO:0007669"/>
    <property type="project" value="TreeGrafter"/>
</dbReference>
<feature type="domain" description="CDC20/Fizzy WD40" evidence="10">
    <location>
        <begin position="365"/>
        <end position="655"/>
    </location>
</feature>
<feature type="region of interest" description="Disordered" evidence="9">
    <location>
        <begin position="170"/>
        <end position="224"/>
    </location>
</feature>
<dbReference type="GO" id="GO:0031145">
    <property type="term" value="P:anaphase-promoting complex-dependent catabolic process"/>
    <property type="evidence" value="ECO:0007669"/>
    <property type="project" value="TreeGrafter"/>
</dbReference>
<gene>
    <name evidence="11" type="primary">Contig14272.g15196</name>
    <name evidence="11" type="ORF">STYLEM_2755</name>
</gene>
<keyword evidence="6" id="KW-0498">Mitosis</keyword>
<evidence type="ECO:0000256" key="1">
    <source>
        <dbReference type="ARBA" id="ARBA00004906"/>
    </source>
</evidence>
<keyword evidence="5" id="KW-0677">Repeat</keyword>
<organism evidence="11 12">
    <name type="scientific">Stylonychia lemnae</name>
    <name type="common">Ciliate</name>
    <dbReference type="NCBI Taxonomy" id="5949"/>
    <lineage>
        <taxon>Eukaryota</taxon>
        <taxon>Sar</taxon>
        <taxon>Alveolata</taxon>
        <taxon>Ciliophora</taxon>
        <taxon>Intramacronucleata</taxon>
        <taxon>Spirotrichea</taxon>
        <taxon>Stichotrichia</taxon>
        <taxon>Sporadotrichida</taxon>
        <taxon>Oxytrichidae</taxon>
        <taxon>Stylonychinae</taxon>
        <taxon>Stylonychia</taxon>
    </lineage>
</organism>
<dbReference type="GO" id="GO:1990757">
    <property type="term" value="F:ubiquitin ligase activator activity"/>
    <property type="evidence" value="ECO:0007669"/>
    <property type="project" value="TreeGrafter"/>
</dbReference>
<dbReference type="FunFam" id="2.130.10.10:FF:000025">
    <property type="entry name" value="FIZZY-related 2 isoform 1"/>
    <property type="match status" value="1"/>
</dbReference>
<reference evidence="11 12" key="1">
    <citation type="submission" date="2014-06" db="EMBL/GenBank/DDBJ databases">
        <authorList>
            <person name="Swart Estienne"/>
        </authorList>
    </citation>
    <scope>NUCLEOTIDE SEQUENCE [LARGE SCALE GENOMIC DNA]</scope>
    <source>
        <strain evidence="11 12">130c</strain>
    </source>
</reference>
<evidence type="ECO:0000313" key="11">
    <source>
        <dbReference type="EMBL" id="CDW73767.1"/>
    </source>
</evidence>
<dbReference type="Proteomes" id="UP000039865">
    <property type="component" value="Unassembled WGS sequence"/>
</dbReference>
<feature type="repeat" description="WD" evidence="8">
    <location>
        <begin position="410"/>
        <end position="451"/>
    </location>
</feature>
<keyword evidence="3 8" id="KW-0853">WD repeat</keyword>
<dbReference type="SMART" id="SM00320">
    <property type="entry name" value="WD40"/>
    <property type="match status" value="5"/>
</dbReference>
<dbReference type="InterPro" id="IPR033010">
    <property type="entry name" value="Cdc20/Fizzy"/>
</dbReference>
<feature type="compositionally biased region" description="Polar residues" evidence="9">
    <location>
        <begin position="118"/>
        <end position="131"/>
    </location>
</feature>
<feature type="compositionally biased region" description="Low complexity" evidence="9">
    <location>
        <begin position="204"/>
        <end position="219"/>
    </location>
</feature>
<comment type="pathway">
    <text evidence="1">Protein modification; protein ubiquitination.</text>
</comment>
<dbReference type="GO" id="GO:0010997">
    <property type="term" value="F:anaphase-promoting complex binding"/>
    <property type="evidence" value="ECO:0007669"/>
    <property type="project" value="InterPro"/>
</dbReference>
<dbReference type="GO" id="GO:0051301">
    <property type="term" value="P:cell division"/>
    <property type="evidence" value="ECO:0007669"/>
    <property type="project" value="UniProtKB-KW"/>
</dbReference>
<keyword evidence="4" id="KW-0132">Cell division</keyword>
<evidence type="ECO:0000256" key="8">
    <source>
        <dbReference type="PROSITE-ProRule" id="PRU00221"/>
    </source>
</evidence>
<evidence type="ECO:0000256" key="3">
    <source>
        <dbReference type="ARBA" id="ARBA00022574"/>
    </source>
</evidence>
<dbReference type="PANTHER" id="PTHR19918">
    <property type="entry name" value="CELL DIVISION CYCLE 20 CDC20 FIZZY -RELATED"/>
    <property type="match status" value="1"/>
</dbReference>
<dbReference type="InterPro" id="IPR036322">
    <property type="entry name" value="WD40_repeat_dom_sf"/>
</dbReference>
<dbReference type="InParanoid" id="A0A077ZWV2"/>
<name>A0A077ZWV2_STYLE</name>
<evidence type="ECO:0000256" key="5">
    <source>
        <dbReference type="ARBA" id="ARBA00022737"/>
    </source>
</evidence>
<evidence type="ECO:0000256" key="6">
    <source>
        <dbReference type="ARBA" id="ARBA00022776"/>
    </source>
</evidence>
<keyword evidence="7" id="KW-0131">Cell cycle</keyword>
<comment type="similarity">
    <text evidence="2">Belongs to the WD repeat CDC20/Fizzy family.</text>
</comment>
<feature type="repeat" description="WD" evidence="8">
    <location>
        <begin position="624"/>
        <end position="656"/>
    </location>
</feature>
<accession>A0A077ZWV2</accession>
<dbReference type="AlphaFoldDB" id="A0A077ZWV2"/>
<evidence type="ECO:0000313" key="12">
    <source>
        <dbReference type="Proteomes" id="UP000039865"/>
    </source>
</evidence>
<feature type="compositionally biased region" description="Polar residues" evidence="9">
    <location>
        <begin position="170"/>
        <end position="190"/>
    </location>
</feature>
<dbReference type="Pfam" id="PF24807">
    <property type="entry name" value="WD40_CDC20-Fz"/>
    <property type="match status" value="1"/>
</dbReference>
<dbReference type="InterPro" id="IPR015943">
    <property type="entry name" value="WD40/YVTN_repeat-like_dom_sf"/>
</dbReference>